<reference evidence="1 2" key="1">
    <citation type="journal article" date="2018" name="PLoS Pathog.">
        <title>Evolution of structural diversity of trichothecenes, a family of toxins produced by plant pathogenic and entomopathogenic fungi.</title>
        <authorList>
            <person name="Proctor R.H."/>
            <person name="McCormick S.P."/>
            <person name="Kim H.S."/>
            <person name="Cardoza R.E."/>
            <person name="Stanley A.M."/>
            <person name="Lindo L."/>
            <person name="Kelly A."/>
            <person name="Brown D.W."/>
            <person name="Lee T."/>
            <person name="Vaughan M.M."/>
            <person name="Alexander N.J."/>
            <person name="Busman M."/>
            <person name="Gutierrez S."/>
        </authorList>
    </citation>
    <scope>NUCLEOTIDE SEQUENCE [LARGE SCALE GENOMIC DNA]</scope>
    <source>
        <strain evidence="1 2">NRRL 3299</strain>
    </source>
</reference>
<dbReference type="Proteomes" id="UP000266152">
    <property type="component" value="Unassembled WGS sequence"/>
</dbReference>
<accession>A0A395RNW3</accession>
<evidence type="ECO:0000313" key="1">
    <source>
        <dbReference type="EMBL" id="RGP61449.1"/>
    </source>
</evidence>
<sequence length="98" mass="10623">MPCPVCTRAAYERRIARIVTPFLRASRPGFPGREVSVADIERVSRSFPGVSEPVTDETWAAHVAIANSQEASRSSGPDAIYGRDDTVGFSVRTVEDVA</sequence>
<protein>
    <submittedName>
        <fullName evidence="1">Uncharacterized protein</fullName>
    </submittedName>
</protein>
<dbReference type="AlphaFoldDB" id="A0A395RNW3"/>
<organism evidence="1 2">
    <name type="scientific">Fusarium sporotrichioides</name>
    <dbReference type="NCBI Taxonomy" id="5514"/>
    <lineage>
        <taxon>Eukaryota</taxon>
        <taxon>Fungi</taxon>
        <taxon>Dikarya</taxon>
        <taxon>Ascomycota</taxon>
        <taxon>Pezizomycotina</taxon>
        <taxon>Sordariomycetes</taxon>
        <taxon>Hypocreomycetidae</taxon>
        <taxon>Hypocreales</taxon>
        <taxon>Nectriaceae</taxon>
        <taxon>Fusarium</taxon>
    </lineage>
</organism>
<name>A0A395RNW3_FUSSP</name>
<comment type="caution">
    <text evidence="1">The sequence shown here is derived from an EMBL/GenBank/DDBJ whole genome shotgun (WGS) entry which is preliminary data.</text>
</comment>
<dbReference type="EMBL" id="PXOF01000164">
    <property type="protein sequence ID" value="RGP61449.1"/>
    <property type="molecule type" value="Genomic_DNA"/>
</dbReference>
<gene>
    <name evidence="1" type="ORF">FSPOR_9977</name>
</gene>
<proteinExistence type="predicted"/>
<evidence type="ECO:0000313" key="2">
    <source>
        <dbReference type="Proteomes" id="UP000266152"/>
    </source>
</evidence>
<keyword evidence="2" id="KW-1185">Reference proteome</keyword>